<sequence length="210" mass="22540">MATRKPRQPTTMTDEEGGKKKKAPPAVTQDASTGPFAQPQDDTYANVVHDTPSPADAETGADTEKSNKDRTVELDEGEAGSNPGKTLKSQPPLEEDQLTTEEHVHIENPPSSSGTLLSMKNLDDAFTFIDQFLNDKSPEDEPRKTNVETEVESMVTVPIHQASSSAPLLSTPIIDLTPPKPVSPLIQEPTVTTTTTTTTILTLPPPPPPP</sequence>
<accession>A0A6L2KNJ0</accession>
<comment type="caution">
    <text evidence="2">The sequence shown here is derived from an EMBL/GenBank/DDBJ whole genome shotgun (WGS) entry which is preliminary data.</text>
</comment>
<proteinExistence type="predicted"/>
<gene>
    <name evidence="2" type="ORF">Tci_021392</name>
</gene>
<dbReference type="AlphaFoldDB" id="A0A6L2KNJ0"/>
<reference evidence="2" key="1">
    <citation type="journal article" date="2019" name="Sci. Rep.">
        <title>Draft genome of Tanacetum cinerariifolium, the natural source of mosquito coil.</title>
        <authorList>
            <person name="Yamashiro T."/>
            <person name="Shiraishi A."/>
            <person name="Satake H."/>
            <person name="Nakayama K."/>
        </authorList>
    </citation>
    <scope>NUCLEOTIDE SEQUENCE</scope>
</reference>
<name>A0A6L2KNJ0_TANCI</name>
<evidence type="ECO:0000256" key="1">
    <source>
        <dbReference type="SAM" id="MobiDB-lite"/>
    </source>
</evidence>
<feature type="region of interest" description="Disordered" evidence="1">
    <location>
        <begin position="1"/>
        <end position="116"/>
    </location>
</feature>
<organism evidence="2">
    <name type="scientific">Tanacetum cinerariifolium</name>
    <name type="common">Dalmatian daisy</name>
    <name type="synonym">Chrysanthemum cinerariifolium</name>
    <dbReference type="NCBI Taxonomy" id="118510"/>
    <lineage>
        <taxon>Eukaryota</taxon>
        <taxon>Viridiplantae</taxon>
        <taxon>Streptophyta</taxon>
        <taxon>Embryophyta</taxon>
        <taxon>Tracheophyta</taxon>
        <taxon>Spermatophyta</taxon>
        <taxon>Magnoliopsida</taxon>
        <taxon>eudicotyledons</taxon>
        <taxon>Gunneridae</taxon>
        <taxon>Pentapetalae</taxon>
        <taxon>asterids</taxon>
        <taxon>campanulids</taxon>
        <taxon>Asterales</taxon>
        <taxon>Asteraceae</taxon>
        <taxon>Asteroideae</taxon>
        <taxon>Anthemideae</taxon>
        <taxon>Anthemidinae</taxon>
        <taxon>Tanacetum</taxon>
    </lineage>
</organism>
<evidence type="ECO:0000313" key="2">
    <source>
        <dbReference type="EMBL" id="GEU49414.1"/>
    </source>
</evidence>
<protein>
    <submittedName>
        <fullName evidence="2">Uncharacterized protein</fullName>
    </submittedName>
</protein>
<feature type="compositionally biased region" description="Basic and acidic residues" evidence="1">
    <location>
        <begin position="62"/>
        <end position="73"/>
    </location>
</feature>
<dbReference type="EMBL" id="BKCJ010002560">
    <property type="protein sequence ID" value="GEU49414.1"/>
    <property type="molecule type" value="Genomic_DNA"/>
</dbReference>